<name>A0A396JCQ6_MEDTR</name>
<keyword evidence="1" id="KW-0472">Membrane</keyword>
<evidence type="ECO:0000313" key="2">
    <source>
        <dbReference type="EMBL" id="RHN74178.1"/>
    </source>
</evidence>
<evidence type="ECO:0008006" key="3">
    <source>
        <dbReference type="Google" id="ProtNLM"/>
    </source>
</evidence>
<dbReference type="Proteomes" id="UP000265566">
    <property type="component" value="Chromosome 2"/>
</dbReference>
<feature type="transmembrane region" description="Helical" evidence="1">
    <location>
        <begin position="16"/>
        <end position="35"/>
    </location>
</feature>
<keyword evidence="1" id="KW-1133">Transmembrane helix</keyword>
<evidence type="ECO:0000256" key="1">
    <source>
        <dbReference type="SAM" id="Phobius"/>
    </source>
</evidence>
<dbReference type="AlphaFoldDB" id="A0A396JCQ6"/>
<comment type="caution">
    <text evidence="2">The sequence shown here is derived from an EMBL/GenBank/DDBJ whole genome shotgun (WGS) entry which is preliminary data.</text>
</comment>
<keyword evidence="1" id="KW-0812">Transmembrane</keyword>
<protein>
    <recommendedName>
        <fullName evidence="3">Transmembrane protein</fullName>
    </recommendedName>
</protein>
<reference evidence="2" key="1">
    <citation type="journal article" date="2018" name="Nat. Plants">
        <title>Whole-genome landscape of Medicago truncatula symbiotic genes.</title>
        <authorList>
            <person name="Pecrix Y."/>
            <person name="Gamas P."/>
            <person name="Carrere S."/>
        </authorList>
    </citation>
    <scope>NUCLEOTIDE SEQUENCE</scope>
    <source>
        <tissue evidence="2">Leaves</tissue>
    </source>
</reference>
<dbReference type="EMBL" id="PSQE01000002">
    <property type="protein sequence ID" value="RHN74178.1"/>
    <property type="molecule type" value="Genomic_DNA"/>
</dbReference>
<gene>
    <name evidence="2" type="ORF">MtrunA17_Chr2g0307361</name>
</gene>
<organism evidence="2">
    <name type="scientific">Medicago truncatula</name>
    <name type="common">Barrel medic</name>
    <name type="synonym">Medicago tribuloides</name>
    <dbReference type="NCBI Taxonomy" id="3880"/>
    <lineage>
        <taxon>Eukaryota</taxon>
        <taxon>Viridiplantae</taxon>
        <taxon>Streptophyta</taxon>
        <taxon>Embryophyta</taxon>
        <taxon>Tracheophyta</taxon>
        <taxon>Spermatophyta</taxon>
        <taxon>Magnoliopsida</taxon>
        <taxon>eudicotyledons</taxon>
        <taxon>Gunneridae</taxon>
        <taxon>Pentapetalae</taxon>
        <taxon>rosids</taxon>
        <taxon>fabids</taxon>
        <taxon>Fabales</taxon>
        <taxon>Fabaceae</taxon>
        <taxon>Papilionoideae</taxon>
        <taxon>50 kb inversion clade</taxon>
        <taxon>NPAAA clade</taxon>
        <taxon>Hologalegina</taxon>
        <taxon>IRL clade</taxon>
        <taxon>Trifolieae</taxon>
        <taxon>Medicago</taxon>
    </lineage>
</organism>
<sequence>MLYDAGGRYIRGLKQLFLLGCVLFSVGIYVHIHVFNSLSMQFFLPLHCLRSSCFDNQLMGTHKGITTATGTIIGIHFLKVKFYFERCKYC</sequence>
<accession>A0A396JCQ6</accession>
<proteinExistence type="predicted"/>
<dbReference type="Gramene" id="rna10186">
    <property type="protein sequence ID" value="RHN74178.1"/>
    <property type="gene ID" value="gene10186"/>
</dbReference>